<sequence length="570" mass="63247">MPSHASWPVSRPGKRASDLLSSSLPPDFLEDPLVPRENAKKPWYPCASAPFTPMFFLLALVVLGGLLARFWRARRNNAVLSLRGPEAPSFVFGNMLQLQGSATYGEHEYKWLEEFGTVYPVKGCLGQTRLMISDPEALKYLLHNQSVSWASTQQKSVKMLFGYDSLFISRGTRHAHLRRIMNPWFSASSVRTMLPIMRDAAQRLVENWESQGFFGKTVDISPTLHTASMDVISETLLETPMHGLEGKTSLSQIQNVLIDNLSGAGNVGQLMEAVIPYIPDWLFKILLRLPIPGLGTLKDYHRVTDDLTMKLLAAKRAAGETSDRSFVGKLASANDFSRPWTGIKEKDIPVHVRSMLMAGDRTTGDTLSWAMYQIARLPEFQASLRKEARAAQMSGEEIDYDKLPLLNAFLYEILRYYPALPLADRIAVEDFVLPLSKPVITKSGASITQLPIQKGQDIYLALASYHRMKSIWGEDAHEFRPSRWMEAEPPGNGLGMGQHGALLAFLAGHGICIGYRLAMLNIQVLVSTLVAKFAFALPEDDSVRPSFVITLVPKTGDGKSALPVVVSMAD</sequence>
<dbReference type="InterPro" id="IPR036396">
    <property type="entry name" value="Cyt_P450_sf"/>
</dbReference>
<keyword evidence="6 14" id="KW-0812">Transmembrane</keyword>
<dbReference type="GO" id="GO:0016705">
    <property type="term" value="F:oxidoreductase activity, acting on paired donors, with incorporation or reduction of molecular oxygen"/>
    <property type="evidence" value="ECO:0007669"/>
    <property type="project" value="InterPro"/>
</dbReference>
<protein>
    <recommendedName>
        <fullName evidence="17">Cytochrome P450</fullName>
    </recommendedName>
</protein>
<dbReference type="InterPro" id="IPR050121">
    <property type="entry name" value="Cytochrome_P450_monoxygenase"/>
</dbReference>
<keyword evidence="5 13" id="KW-0349">Heme</keyword>
<dbReference type="RefSeq" id="XP_037217916.1">
    <property type="nucleotide sequence ID" value="XM_037364674.1"/>
</dbReference>
<feature type="transmembrane region" description="Helical" evidence="14">
    <location>
        <begin position="51"/>
        <end position="71"/>
    </location>
</feature>
<evidence type="ECO:0000256" key="8">
    <source>
        <dbReference type="ARBA" id="ARBA00022989"/>
    </source>
</evidence>
<keyword evidence="16" id="KW-1185">Reference proteome</keyword>
<evidence type="ECO:0000256" key="6">
    <source>
        <dbReference type="ARBA" id="ARBA00022692"/>
    </source>
</evidence>
<keyword evidence="8 14" id="KW-1133">Transmembrane helix</keyword>
<keyword evidence="9" id="KW-0560">Oxidoreductase</keyword>
<dbReference type="EMBL" id="JACAZF010000007">
    <property type="protein sequence ID" value="KAF7298528.1"/>
    <property type="molecule type" value="Genomic_DNA"/>
</dbReference>
<feature type="binding site" description="axial binding residue" evidence="13">
    <location>
        <position position="512"/>
    </location>
    <ligand>
        <name>heme</name>
        <dbReference type="ChEBI" id="CHEBI:30413"/>
    </ligand>
    <ligandPart>
        <name>Fe</name>
        <dbReference type="ChEBI" id="CHEBI:18248"/>
    </ligandPart>
</feature>
<name>A0A8H6SFF1_9AGAR</name>
<dbReference type="GeneID" id="59347190"/>
<keyword evidence="11" id="KW-0503">Monooxygenase</keyword>
<evidence type="ECO:0000256" key="2">
    <source>
        <dbReference type="ARBA" id="ARBA00004370"/>
    </source>
</evidence>
<comment type="subcellular location">
    <subcellularLocation>
        <location evidence="2">Membrane</location>
    </subcellularLocation>
</comment>
<evidence type="ECO:0000256" key="10">
    <source>
        <dbReference type="ARBA" id="ARBA00023004"/>
    </source>
</evidence>
<dbReference type="SUPFAM" id="SSF48264">
    <property type="entry name" value="Cytochrome P450"/>
    <property type="match status" value="1"/>
</dbReference>
<reference evidence="15" key="1">
    <citation type="submission" date="2020-05" db="EMBL/GenBank/DDBJ databases">
        <title>Mycena genomes resolve the evolution of fungal bioluminescence.</title>
        <authorList>
            <person name="Tsai I.J."/>
        </authorList>
    </citation>
    <scope>NUCLEOTIDE SEQUENCE</scope>
    <source>
        <strain evidence="15">171206Taipei</strain>
    </source>
</reference>
<keyword evidence="12 14" id="KW-0472">Membrane</keyword>
<comment type="pathway">
    <text evidence="3">Secondary metabolite biosynthesis; terpenoid biosynthesis.</text>
</comment>
<evidence type="ECO:0000256" key="12">
    <source>
        <dbReference type="ARBA" id="ARBA00023136"/>
    </source>
</evidence>
<evidence type="ECO:0000256" key="1">
    <source>
        <dbReference type="ARBA" id="ARBA00001971"/>
    </source>
</evidence>
<dbReference type="PRINTS" id="PR00385">
    <property type="entry name" value="P450"/>
</dbReference>
<dbReference type="GO" id="GO:0016020">
    <property type="term" value="C:membrane"/>
    <property type="evidence" value="ECO:0007669"/>
    <property type="project" value="UniProtKB-SubCell"/>
</dbReference>
<dbReference type="Gene3D" id="1.10.630.10">
    <property type="entry name" value="Cytochrome P450"/>
    <property type="match status" value="1"/>
</dbReference>
<dbReference type="Proteomes" id="UP000636479">
    <property type="component" value="Unassembled WGS sequence"/>
</dbReference>
<dbReference type="GO" id="GO:0005506">
    <property type="term" value="F:iron ion binding"/>
    <property type="evidence" value="ECO:0007669"/>
    <property type="project" value="InterPro"/>
</dbReference>
<comment type="cofactor">
    <cofactor evidence="1 13">
        <name>heme</name>
        <dbReference type="ChEBI" id="CHEBI:30413"/>
    </cofactor>
</comment>
<dbReference type="PANTHER" id="PTHR24305">
    <property type="entry name" value="CYTOCHROME P450"/>
    <property type="match status" value="1"/>
</dbReference>
<organism evidence="15 16">
    <name type="scientific">Mycena indigotica</name>
    <dbReference type="NCBI Taxonomy" id="2126181"/>
    <lineage>
        <taxon>Eukaryota</taxon>
        <taxon>Fungi</taxon>
        <taxon>Dikarya</taxon>
        <taxon>Basidiomycota</taxon>
        <taxon>Agaricomycotina</taxon>
        <taxon>Agaricomycetes</taxon>
        <taxon>Agaricomycetidae</taxon>
        <taxon>Agaricales</taxon>
        <taxon>Marasmiineae</taxon>
        <taxon>Mycenaceae</taxon>
        <taxon>Mycena</taxon>
    </lineage>
</organism>
<gene>
    <name evidence="15" type="ORF">MIND_00799400</name>
</gene>
<accession>A0A8H6SFF1</accession>
<dbReference type="AlphaFoldDB" id="A0A8H6SFF1"/>
<dbReference type="GO" id="GO:0020037">
    <property type="term" value="F:heme binding"/>
    <property type="evidence" value="ECO:0007669"/>
    <property type="project" value="InterPro"/>
</dbReference>
<comment type="similarity">
    <text evidence="4">Belongs to the cytochrome P450 family.</text>
</comment>
<evidence type="ECO:0000256" key="7">
    <source>
        <dbReference type="ARBA" id="ARBA00022723"/>
    </source>
</evidence>
<evidence type="ECO:0000256" key="4">
    <source>
        <dbReference type="ARBA" id="ARBA00010617"/>
    </source>
</evidence>
<evidence type="ECO:0008006" key="17">
    <source>
        <dbReference type="Google" id="ProtNLM"/>
    </source>
</evidence>
<comment type="caution">
    <text evidence="15">The sequence shown here is derived from an EMBL/GenBank/DDBJ whole genome shotgun (WGS) entry which is preliminary data.</text>
</comment>
<dbReference type="InterPro" id="IPR001128">
    <property type="entry name" value="Cyt_P450"/>
</dbReference>
<evidence type="ECO:0000256" key="13">
    <source>
        <dbReference type="PIRSR" id="PIRSR602401-1"/>
    </source>
</evidence>
<keyword evidence="7 13" id="KW-0479">Metal-binding</keyword>
<dbReference type="Pfam" id="PF00067">
    <property type="entry name" value="p450"/>
    <property type="match status" value="1"/>
</dbReference>
<proteinExistence type="inferred from homology"/>
<evidence type="ECO:0000313" key="15">
    <source>
        <dbReference type="EMBL" id="KAF7298528.1"/>
    </source>
</evidence>
<evidence type="ECO:0000256" key="11">
    <source>
        <dbReference type="ARBA" id="ARBA00023033"/>
    </source>
</evidence>
<keyword evidence="10 13" id="KW-0408">Iron</keyword>
<dbReference type="OrthoDB" id="1470350at2759"/>
<evidence type="ECO:0000256" key="14">
    <source>
        <dbReference type="SAM" id="Phobius"/>
    </source>
</evidence>
<dbReference type="GO" id="GO:0004497">
    <property type="term" value="F:monooxygenase activity"/>
    <property type="evidence" value="ECO:0007669"/>
    <property type="project" value="UniProtKB-KW"/>
</dbReference>
<dbReference type="PRINTS" id="PR00463">
    <property type="entry name" value="EP450I"/>
</dbReference>
<evidence type="ECO:0000256" key="5">
    <source>
        <dbReference type="ARBA" id="ARBA00022617"/>
    </source>
</evidence>
<dbReference type="InterPro" id="IPR002401">
    <property type="entry name" value="Cyt_P450_E_grp-I"/>
</dbReference>
<dbReference type="PANTHER" id="PTHR24305:SF166">
    <property type="entry name" value="CYTOCHROME P450 12A4, MITOCHONDRIAL-RELATED"/>
    <property type="match status" value="1"/>
</dbReference>
<evidence type="ECO:0000256" key="9">
    <source>
        <dbReference type="ARBA" id="ARBA00023002"/>
    </source>
</evidence>
<evidence type="ECO:0000313" key="16">
    <source>
        <dbReference type="Proteomes" id="UP000636479"/>
    </source>
</evidence>
<evidence type="ECO:0000256" key="3">
    <source>
        <dbReference type="ARBA" id="ARBA00004721"/>
    </source>
</evidence>